<evidence type="ECO:0000313" key="5">
    <source>
        <dbReference type="EMBL" id="QWQ37620.1"/>
    </source>
</evidence>
<dbReference type="EMBL" id="CP076456">
    <property type="protein sequence ID" value="QWQ37620.1"/>
    <property type="molecule type" value="Genomic_DNA"/>
</dbReference>
<proteinExistence type="inferred from homology"/>
<evidence type="ECO:0000259" key="4">
    <source>
        <dbReference type="PROSITE" id="PS50972"/>
    </source>
</evidence>
<dbReference type="InterPro" id="IPR000489">
    <property type="entry name" value="Pterin-binding_dom"/>
</dbReference>
<evidence type="ECO:0000256" key="1">
    <source>
        <dbReference type="ARBA" id="ARBA00009503"/>
    </source>
</evidence>
<dbReference type="GO" id="GO:0004156">
    <property type="term" value="F:dihydropteroate synthase activity"/>
    <property type="evidence" value="ECO:0007669"/>
    <property type="project" value="UniProtKB-EC"/>
</dbReference>
<keyword evidence="2" id="KW-0479">Metal-binding</keyword>
<dbReference type="AlphaFoldDB" id="A0A975S869"/>
<feature type="region of interest" description="Disordered" evidence="3">
    <location>
        <begin position="1"/>
        <end position="34"/>
    </location>
</feature>
<dbReference type="InterPro" id="IPR011005">
    <property type="entry name" value="Dihydropteroate_synth-like_sf"/>
</dbReference>
<keyword evidence="2" id="KW-0460">Magnesium</keyword>
<dbReference type="Gene3D" id="3.20.20.20">
    <property type="entry name" value="Dihydropteroate synthase-like"/>
    <property type="match status" value="1"/>
</dbReference>
<dbReference type="GO" id="GO:0005829">
    <property type="term" value="C:cytosol"/>
    <property type="evidence" value="ECO:0007669"/>
    <property type="project" value="TreeGrafter"/>
</dbReference>
<dbReference type="Proteomes" id="UP000680588">
    <property type="component" value="Chromosome"/>
</dbReference>
<gene>
    <name evidence="5" type="primary">folP</name>
    <name evidence="5" type="ORF">KG104_07870</name>
</gene>
<comment type="cofactor">
    <cofactor evidence="2">
        <name>Mg(2+)</name>
        <dbReference type="ChEBI" id="CHEBI:18420"/>
    </cofactor>
</comment>
<dbReference type="EC" id="2.5.1.15" evidence="2"/>
<dbReference type="RefSeq" id="WP_207346653.1">
    <property type="nucleotide sequence ID" value="NZ_CP076456.1"/>
</dbReference>
<keyword evidence="2 5" id="KW-0808">Transferase</keyword>
<dbReference type="PANTHER" id="PTHR20941:SF8">
    <property type="entry name" value="INACTIVE DIHYDROPTEROATE SYNTHASE 2"/>
    <property type="match status" value="1"/>
</dbReference>
<dbReference type="InterPro" id="IPR045031">
    <property type="entry name" value="DHP_synth-like"/>
</dbReference>
<sequence length="332" mass="34831">MSLSRPASAAGNSVNASVNDDPDPDQPAGAYEPPLLHPVRQIGERTLDFRRQVALMAIINRTPDSFYDAGRTFALDAAVDAAVQAVDDGADWVDIGGVPFAPGPALAAAEEISRVIPVIQAVRASSDVIISADTFLPSVAEAAIAAGATVINDTTGLANPDLARVAADAGVHLVVTHSLAAPRTAYPRPQYGDVVAEVAEFLRRRVGYAQDLGVSPEKIIIDPGHDLNKNTLHSLELTRRLAEIAALGYPVLAAVSNKDFVGETLDAAKSNRVEGSLAAGVASIMNGARILRMHNVPAASSAIRMTEAILGWRAPAYLRHNMGEFNETAVPA</sequence>
<keyword evidence="6" id="KW-1185">Reference proteome</keyword>
<dbReference type="NCBIfam" id="TIGR01496">
    <property type="entry name" value="DHPS"/>
    <property type="match status" value="1"/>
</dbReference>
<dbReference type="PROSITE" id="PS00792">
    <property type="entry name" value="DHPS_1"/>
    <property type="match status" value="1"/>
</dbReference>
<comment type="similarity">
    <text evidence="1 2">Belongs to the DHPS family.</text>
</comment>
<evidence type="ECO:0000313" key="6">
    <source>
        <dbReference type="Proteomes" id="UP000680588"/>
    </source>
</evidence>
<dbReference type="InterPro" id="IPR006390">
    <property type="entry name" value="DHP_synth_dom"/>
</dbReference>
<evidence type="ECO:0000256" key="3">
    <source>
        <dbReference type="SAM" id="MobiDB-lite"/>
    </source>
</evidence>
<dbReference type="KEGG" id="asun:KG104_07870"/>
<keyword evidence="2" id="KW-0289">Folate biosynthesis</keyword>
<comment type="pathway">
    <text evidence="2">Cofactor biosynthesis; tetrahydrofolate biosynthesis; 7,8-dihydrofolate from 2-amino-4-hydroxy-6-hydroxymethyl-7,8-dihydropteridine diphosphate and 4-aminobenzoate: step 1/2.</text>
</comment>
<organism evidence="5 6">
    <name type="scientific">Arthrobacter sunyaminii</name>
    <dbReference type="NCBI Taxonomy" id="2816859"/>
    <lineage>
        <taxon>Bacteria</taxon>
        <taxon>Bacillati</taxon>
        <taxon>Actinomycetota</taxon>
        <taxon>Actinomycetes</taxon>
        <taxon>Micrococcales</taxon>
        <taxon>Micrococcaceae</taxon>
        <taxon>Arthrobacter</taxon>
    </lineage>
</organism>
<dbReference type="GO" id="GO:0046872">
    <property type="term" value="F:metal ion binding"/>
    <property type="evidence" value="ECO:0007669"/>
    <property type="project" value="UniProtKB-KW"/>
</dbReference>
<protein>
    <recommendedName>
        <fullName evidence="2">Dihydropteroate synthase</fullName>
        <shortName evidence="2">DHPS</shortName>
        <ecNumber evidence="2">2.5.1.15</ecNumber>
    </recommendedName>
    <alternativeName>
        <fullName evidence="2">Dihydropteroate pyrophosphorylase</fullName>
    </alternativeName>
</protein>
<dbReference type="SUPFAM" id="SSF51717">
    <property type="entry name" value="Dihydropteroate synthetase-like"/>
    <property type="match status" value="1"/>
</dbReference>
<dbReference type="Pfam" id="PF00809">
    <property type="entry name" value="Pterin_bind"/>
    <property type="match status" value="1"/>
</dbReference>
<name>A0A975S869_9MICC</name>
<dbReference type="PANTHER" id="PTHR20941">
    <property type="entry name" value="FOLATE SYNTHESIS PROTEINS"/>
    <property type="match status" value="1"/>
</dbReference>
<evidence type="ECO:0000256" key="2">
    <source>
        <dbReference type="RuleBase" id="RU361205"/>
    </source>
</evidence>
<accession>A0A975S869</accession>
<feature type="compositionally biased region" description="Low complexity" evidence="3">
    <location>
        <begin position="7"/>
        <end position="19"/>
    </location>
</feature>
<feature type="domain" description="Pterin-binding" evidence="4">
    <location>
        <begin position="53"/>
        <end position="304"/>
    </location>
</feature>
<reference evidence="5" key="1">
    <citation type="submission" date="2021-06" db="EMBL/GenBank/DDBJ databases">
        <title>Novel species in genus Arthrobacter.</title>
        <authorList>
            <person name="Zhang G."/>
        </authorList>
    </citation>
    <scope>NUCLEOTIDE SEQUENCE</scope>
    <source>
        <strain evidence="5">Zg-ZUI122</strain>
    </source>
</reference>
<dbReference type="GO" id="GO:0046656">
    <property type="term" value="P:folic acid biosynthetic process"/>
    <property type="evidence" value="ECO:0007669"/>
    <property type="project" value="UniProtKB-KW"/>
</dbReference>
<dbReference type="PROSITE" id="PS50972">
    <property type="entry name" value="PTERIN_BINDING"/>
    <property type="match status" value="1"/>
</dbReference>
<comment type="function">
    <text evidence="2">Catalyzes the condensation of para-aminobenzoate (pABA) with 6-hydroxymethyl-7,8-dihydropterin diphosphate (DHPt-PP) to form 7,8-dihydropteroate (H2Pte), the immediate precursor of folate derivatives.</text>
</comment>